<protein>
    <recommendedName>
        <fullName evidence="1">SCP2 domain-containing protein</fullName>
    </recommendedName>
</protein>
<gene>
    <name evidence="2" type="ORF">QR680_009830</name>
</gene>
<dbReference type="PANTHER" id="PTHR10094:SF25">
    <property type="entry name" value="SCP2 STEROL-BINDING DOMAIN-CONTAINING PROTEIN 1"/>
    <property type="match status" value="1"/>
</dbReference>
<organism evidence="2 3">
    <name type="scientific">Steinernema hermaphroditum</name>
    <dbReference type="NCBI Taxonomy" id="289476"/>
    <lineage>
        <taxon>Eukaryota</taxon>
        <taxon>Metazoa</taxon>
        <taxon>Ecdysozoa</taxon>
        <taxon>Nematoda</taxon>
        <taxon>Chromadorea</taxon>
        <taxon>Rhabditida</taxon>
        <taxon>Tylenchina</taxon>
        <taxon>Panagrolaimomorpha</taxon>
        <taxon>Strongyloidoidea</taxon>
        <taxon>Steinernematidae</taxon>
        <taxon>Steinernema</taxon>
    </lineage>
</organism>
<dbReference type="Proteomes" id="UP001175271">
    <property type="component" value="Unassembled WGS sequence"/>
</dbReference>
<keyword evidence="3" id="KW-1185">Reference proteome</keyword>
<dbReference type="GO" id="GO:0005829">
    <property type="term" value="C:cytosol"/>
    <property type="evidence" value="ECO:0007669"/>
    <property type="project" value="TreeGrafter"/>
</dbReference>
<comment type="caution">
    <text evidence="2">The sequence shown here is derived from an EMBL/GenBank/DDBJ whole genome shotgun (WGS) entry which is preliminary data.</text>
</comment>
<dbReference type="InterPro" id="IPR036527">
    <property type="entry name" value="SCP2_sterol-bd_dom_sf"/>
</dbReference>
<feature type="domain" description="SCP2" evidence="1">
    <location>
        <begin position="13"/>
        <end position="118"/>
    </location>
</feature>
<dbReference type="Gene3D" id="3.30.1050.10">
    <property type="entry name" value="SCP2 sterol-binding domain"/>
    <property type="match status" value="1"/>
</dbReference>
<evidence type="ECO:0000259" key="1">
    <source>
        <dbReference type="Pfam" id="PF02036"/>
    </source>
</evidence>
<reference evidence="2" key="1">
    <citation type="submission" date="2023-06" db="EMBL/GenBank/DDBJ databases">
        <title>Genomic analysis of the entomopathogenic nematode Steinernema hermaphroditum.</title>
        <authorList>
            <person name="Schwarz E.M."/>
            <person name="Heppert J.K."/>
            <person name="Baniya A."/>
            <person name="Schwartz H.T."/>
            <person name="Tan C.-H."/>
            <person name="Antoshechkin I."/>
            <person name="Sternberg P.W."/>
            <person name="Goodrich-Blair H."/>
            <person name="Dillman A.R."/>
        </authorList>
    </citation>
    <scope>NUCLEOTIDE SEQUENCE</scope>
    <source>
        <strain evidence="2">PS9179</strain>
        <tissue evidence="2">Whole animal</tissue>
    </source>
</reference>
<dbReference type="Pfam" id="PF02036">
    <property type="entry name" value="SCP2"/>
    <property type="match status" value="1"/>
</dbReference>
<name>A0AA39INQ6_9BILA</name>
<dbReference type="PANTHER" id="PTHR10094">
    <property type="entry name" value="STEROL CARRIER PROTEIN 2 SCP-2 FAMILY PROTEIN"/>
    <property type="match status" value="1"/>
</dbReference>
<dbReference type="SUPFAM" id="SSF55718">
    <property type="entry name" value="SCP-like"/>
    <property type="match status" value="1"/>
</dbReference>
<dbReference type="AlphaFoldDB" id="A0AA39INQ6"/>
<proteinExistence type="predicted"/>
<dbReference type="EMBL" id="JAUCMV010000001">
    <property type="protein sequence ID" value="KAK0426657.1"/>
    <property type="molecule type" value="Genomic_DNA"/>
</dbReference>
<accession>A0AA39INQ6</accession>
<evidence type="ECO:0000313" key="2">
    <source>
        <dbReference type="EMBL" id="KAK0426657.1"/>
    </source>
</evidence>
<evidence type="ECO:0000313" key="3">
    <source>
        <dbReference type="Proteomes" id="UP001175271"/>
    </source>
</evidence>
<sequence length="126" mass="14065">MTVDLKSDLLFDELKTRAKEEEALAMDLTKKVNSSFRITINGDGGVFKKWTIDAKSFPPQIEEGDGDGKKVDVEVTIKDEDFMKIAAGTMKPDQAFMQGKLKLKGNLARAMKLKTLLDPKMIKSKL</sequence>
<dbReference type="InterPro" id="IPR003033">
    <property type="entry name" value="SCP2_sterol-bd_dom"/>
</dbReference>